<feature type="transmembrane region" description="Helical" evidence="4">
    <location>
        <begin position="6"/>
        <end position="25"/>
    </location>
</feature>
<dbReference type="PANTHER" id="PTHR43024">
    <property type="entry name" value="UDP-N-ACETYLMURAMOYL-TRIPEPTIDE--D-ALANYL-D-ALANINE LIGASE"/>
    <property type="match status" value="1"/>
</dbReference>
<dbReference type="SUPFAM" id="SSF53244">
    <property type="entry name" value="MurD-like peptide ligases, peptide-binding domain"/>
    <property type="match status" value="1"/>
</dbReference>
<evidence type="ECO:0000313" key="8">
    <source>
        <dbReference type="Proteomes" id="UP000052015"/>
    </source>
</evidence>
<dbReference type="InterPro" id="IPR004101">
    <property type="entry name" value="Mur_ligase_C"/>
</dbReference>
<evidence type="ECO:0000256" key="2">
    <source>
        <dbReference type="ARBA" id="ARBA00022741"/>
    </source>
</evidence>
<gene>
    <name evidence="7" type="primary">murF</name>
    <name evidence="7" type="ORF">ABG79_00104</name>
</gene>
<feature type="transmembrane region" description="Helical" evidence="4">
    <location>
        <begin position="135"/>
        <end position="155"/>
    </location>
</feature>
<feature type="transmembrane region" description="Helical" evidence="4">
    <location>
        <begin position="49"/>
        <end position="66"/>
    </location>
</feature>
<dbReference type="EC" id="6.3.2.10" evidence="7"/>
<dbReference type="STRING" id="908809.ABG79_00104"/>
<dbReference type="InterPro" id="IPR051046">
    <property type="entry name" value="MurCDEF_CellWall_CoF430Synth"/>
</dbReference>
<dbReference type="PANTHER" id="PTHR43024:SF1">
    <property type="entry name" value="UDP-N-ACETYLMURAMOYL-TRIPEPTIDE--D-ALANYL-D-ALANINE LIGASE"/>
    <property type="match status" value="1"/>
</dbReference>
<name>A0A0R3JWM7_CALMK</name>
<dbReference type="SUPFAM" id="SSF53623">
    <property type="entry name" value="MurD-like peptide ligases, catalytic domain"/>
    <property type="match status" value="1"/>
</dbReference>
<keyword evidence="4" id="KW-0812">Transmembrane</keyword>
<keyword evidence="4" id="KW-1133">Transmembrane helix</keyword>
<reference evidence="7 8" key="1">
    <citation type="submission" date="2015-09" db="EMBL/GenBank/DDBJ databases">
        <title>Draft genome sequence of a Caloramator mitchellensis, a moderate thermophile from the Great Artesian Basin of Australia.</title>
        <authorList>
            <person name="Patel B.K."/>
        </authorList>
    </citation>
    <scope>NUCLEOTIDE SEQUENCE [LARGE SCALE GENOMIC DNA]</scope>
    <source>
        <strain evidence="7 8">VF08</strain>
    </source>
</reference>
<evidence type="ECO:0000256" key="4">
    <source>
        <dbReference type="SAM" id="Phobius"/>
    </source>
</evidence>
<dbReference type="GO" id="GO:0047480">
    <property type="term" value="F:UDP-N-acetylmuramoyl-tripeptide-D-alanyl-D-alanine ligase activity"/>
    <property type="evidence" value="ECO:0007669"/>
    <property type="project" value="UniProtKB-EC"/>
</dbReference>
<keyword evidence="3" id="KW-0067">ATP-binding</keyword>
<dbReference type="PATRIC" id="fig|908809.3.peg.105"/>
<feature type="domain" description="Mur ligase C-terminal" evidence="5">
    <location>
        <begin position="403"/>
        <end position="525"/>
    </location>
</feature>
<dbReference type="RefSeq" id="WP_200956776.1">
    <property type="nucleotide sequence ID" value="NZ_LKHP01000001.1"/>
</dbReference>
<dbReference type="InterPro" id="IPR036565">
    <property type="entry name" value="Mur-like_cat_sf"/>
</dbReference>
<protein>
    <submittedName>
        <fullName evidence="7">UDP-N-acetylmuramoyl-tripeptide--D-alanyl-D-alanine ligase</fullName>
        <ecNumber evidence="7">6.3.2.10</ecNumber>
    </submittedName>
</protein>
<sequence length="536" mass="61137">METILIGLSIITFAGISYYYNRFYLHMAQLVGYKPNEFLSWMQKYDRDYLKKSIVLLLLFYIANFLPQNYSGYVLFALWFVFSAKFISDHYKSRKKAKKPLVFTNRAKRLFACALAVNYILVIVLYIIFNNKIILFINGLIFIQVAISFIMLLSLKIMLPIERKIQMGFINEARDIIKRRKDLLVIGVTGSYGKTSVKYFVKTILSEKYNTIMTPESYNTPMGITKVIREQLKDEHEVFVCEMGARYVGDIKELCEIAYPKMGILTAVGPQHLETMGSQENIANTKYELIESLPNDGVAFFNADNEICVNLSKRRNIETYLYGTQQKEETNIWASDIKNTKEGLRFNVQGKVNNREIKFECRTKLLGKHNVNNIIAGILVALRLGLTEEEIKRGIEKIEPVPHRLQLLDTNNGVTVIDDAFNSNPEGSALALEAIAEMEGEKKIIVTPGMIELGNIEYEENKKFGKRIAKVCDIAILVGKKRAIPIIEGLKEENYEDERIIVVNSLDEATQALAKVVSVGDIVLFENDLPDNYSEV</sequence>
<feature type="domain" description="Mur ligase central" evidence="6">
    <location>
        <begin position="188"/>
        <end position="381"/>
    </location>
</feature>
<keyword evidence="2" id="KW-0547">Nucleotide-binding</keyword>
<keyword evidence="1 7" id="KW-0436">Ligase</keyword>
<evidence type="ECO:0000256" key="1">
    <source>
        <dbReference type="ARBA" id="ARBA00022598"/>
    </source>
</evidence>
<dbReference type="AlphaFoldDB" id="A0A0R3JWM7"/>
<keyword evidence="4" id="KW-0472">Membrane</keyword>
<dbReference type="GO" id="GO:0005524">
    <property type="term" value="F:ATP binding"/>
    <property type="evidence" value="ECO:0007669"/>
    <property type="project" value="UniProtKB-KW"/>
</dbReference>
<feature type="transmembrane region" description="Helical" evidence="4">
    <location>
        <begin position="109"/>
        <end position="129"/>
    </location>
</feature>
<evidence type="ECO:0000313" key="7">
    <source>
        <dbReference type="EMBL" id="KRQ87939.1"/>
    </source>
</evidence>
<accession>A0A0R3JWM7</accession>
<evidence type="ECO:0000256" key="3">
    <source>
        <dbReference type="ARBA" id="ARBA00022840"/>
    </source>
</evidence>
<dbReference type="Gene3D" id="3.90.190.20">
    <property type="entry name" value="Mur ligase, C-terminal domain"/>
    <property type="match status" value="1"/>
</dbReference>
<dbReference type="Proteomes" id="UP000052015">
    <property type="component" value="Unassembled WGS sequence"/>
</dbReference>
<dbReference type="InterPro" id="IPR036615">
    <property type="entry name" value="Mur_ligase_C_dom_sf"/>
</dbReference>
<dbReference type="Pfam" id="PF02875">
    <property type="entry name" value="Mur_ligase_C"/>
    <property type="match status" value="1"/>
</dbReference>
<comment type="caution">
    <text evidence="7">The sequence shown here is derived from an EMBL/GenBank/DDBJ whole genome shotgun (WGS) entry which is preliminary data.</text>
</comment>
<evidence type="ECO:0000259" key="6">
    <source>
        <dbReference type="Pfam" id="PF08245"/>
    </source>
</evidence>
<proteinExistence type="predicted"/>
<evidence type="ECO:0000259" key="5">
    <source>
        <dbReference type="Pfam" id="PF02875"/>
    </source>
</evidence>
<dbReference type="InterPro" id="IPR013221">
    <property type="entry name" value="Mur_ligase_cen"/>
</dbReference>
<dbReference type="Gene3D" id="3.40.1190.10">
    <property type="entry name" value="Mur-like, catalytic domain"/>
    <property type="match status" value="1"/>
</dbReference>
<organism evidence="7 8">
    <name type="scientific">Caloramator mitchellensis</name>
    <dbReference type="NCBI Taxonomy" id="908809"/>
    <lineage>
        <taxon>Bacteria</taxon>
        <taxon>Bacillati</taxon>
        <taxon>Bacillota</taxon>
        <taxon>Clostridia</taxon>
        <taxon>Eubacteriales</taxon>
        <taxon>Clostridiaceae</taxon>
        <taxon>Caloramator</taxon>
    </lineage>
</organism>
<dbReference type="EMBL" id="LKHP01000001">
    <property type="protein sequence ID" value="KRQ87939.1"/>
    <property type="molecule type" value="Genomic_DNA"/>
</dbReference>
<dbReference type="Pfam" id="PF08245">
    <property type="entry name" value="Mur_ligase_M"/>
    <property type="match status" value="1"/>
</dbReference>
<keyword evidence="8" id="KW-1185">Reference proteome</keyword>